<keyword evidence="9" id="KW-1185">Reference proteome</keyword>
<dbReference type="EMBL" id="AZRN01000001">
    <property type="protein sequence ID" value="PNS01536.1"/>
    <property type="molecule type" value="Genomic_DNA"/>
</dbReference>
<evidence type="ECO:0000256" key="4">
    <source>
        <dbReference type="ARBA" id="ARBA00022759"/>
    </source>
</evidence>
<dbReference type="Gene3D" id="3.30.920.30">
    <property type="entry name" value="Hypothetical protein"/>
    <property type="match status" value="1"/>
</dbReference>
<dbReference type="GO" id="GO:0003729">
    <property type="term" value="F:mRNA binding"/>
    <property type="evidence" value="ECO:0007669"/>
    <property type="project" value="InterPro"/>
</dbReference>
<name>A0A2K1PFH4_9BACT</name>
<dbReference type="InterPro" id="IPR038570">
    <property type="entry name" value="HicA_sf"/>
</dbReference>
<evidence type="ECO:0000256" key="7">
    <source>
        <dbReference type="ARBA" id="ARBA00023016"/>
    </source>
</evidence>
<comment type="caution">
    <text evidence="8">The sequence shown here is derived from an EMBL/GenBank/DDBJ whole genome shotgun (WGS) entry which is preliminary data.</text>
</comment>
<reference evidence="8 9" key="1">
    <citation type="submission" date="2013-12" db="EMBL/GenBank/DDBJ databases">
        <title>Comparative genomics of Petrotoga isolates.</title>
        <authorList>
            <person name="Nesbo C.L."/>
            <person name="Charchuk R."/>
            <person name="Chow K."/>
        </authorList>
    </citation>
    <scope>NUCLEOTIDE SEQUENCE [LARGE SCALE GENOMIC DNA]</scope>
    <source>
        <strain evidence="8 9">DSM 14811</strain>
    </source>
</reference>
<accession>A0A2K1PFH4</accession>
<dbReference type="InterPro" id="IPR012933">
    <property type="entry name" value="HicA_mRNA_interferase"/>
</dbReference>
<organism evidence="8 9">
    <name type="scientific">Petrotoga mexicana DSM 14811</name>
    <dbReference type="NCBI Taxonomy" id="1122954"/>
    <lineage>
        <taxon>Bacteria</taxon>
        <taxon>Thermotogati</taxon>
        <taxon>Thermotogota</taxon>
        <taxon>Thermotogae</taxon>
        <taxon>Petrotogales</taxon>
        <taxon>Petrotogaceae</taxon>
        <taxon>Petrotoga</taxon>
    </lineage>
</organism>
<gene>
    <name evidence="8" type="ORF">X927_00510</name>
</gene>
<dbReference type="GO" id="GO:0016787">
    <property type="term" value="F:hydrolase activity"/>
    <property type="evidence" value="ECO:0007669"/>
    <property type="project" value="UniProtKB-KW"/>
</dbReference>
<dbReference type="SUPFAM" id="SSF54786">
    <property type="entry name" value="YcfA/nrd intein domain"/>
    <property type="match status" value="1"/>
</dbReference>
<evidence type="ECO:0000256" key="1">
    <source>
        <dbReference type="ARBA" id="ARBA00006620"/>
    </source>
</evidence>
<dbReference type="AlphaFoldDB" id="A0A2K1PFH4"/>
<evidence type="ECO:0000313" key="8">
    <source>
        <dbReference type="EMBL" id="PNS01536.1"/>
    </source>
</evidence>
<keyword evidence="7" id="KW-0346">Stress response</keyword>
<keyword evidence="5" id="KW-0378">Hydrolase</keyword>
<evidence type="ECO:0008006" key="10">
    <source>
        <dbReference type="Google" id="ProtNLM"/>
    </source>
</evidence>
<keyword evidence="6" id="KW-0694">RNA-binding</keyword>
<dbReference type="RefSeq" id="WP_103076168.1">
    <property type="nucleotide sequence ID" value="NZ_AZRN01000001.1"/>
</dbReference>
<evidence type="ECO:0000256" key="5">
    <source>
        <dbReference type="ARBA" id="ARBA00022801"/>
    </source>
</evidence>
<evidence type="ECO:0000256" key="2">
    <source>
        <dbReference type="ARBA" id="ARBA00022649"/>
    </source>
</evidence>
<protein>
    <recommendedName>
        <fullName evidence="10">Periplasmic or secreted lipoprotein</fullName>
    </recommendedName>
</protein>
<keyword evidence="2" id="KW-1277">Toxin-antitoxin system</keyword>
<evidence type="ECO:0000256" key="3">
    <source>
        <dbReference type="ARBA" id="ARBA00022722"/>
    </source>
</evidence>
<dbReference type="GO" id="GO:0004519">
    <property type="term" value="F:endonuclease activity"/>
    <property type="evidence" value="ECO:0007669"/>
    <property type="project" value="UniProtKB-KW"/>
</dbReference>
<proteinExistence type="inferred from homology"/>
<dbReference type="Pfam" id="PF07927">
    <property type="entry name" value="HicA_toxin"/>
    <property type="match status" value="1"/>
</dbReference>
<keyword evidence="3" id="KW-0540">Nuclease</keyword>
<keyword evidence="4" id="KW-0255">Endonuclease</keyword>
<dbReference type="Proteomes" id="UP000236604">
    <property type="component" value="Unassembled WGS sequence"/>
</dbReference>
<evidence type="ECO:0000313" key="9">
    <source>
        <dbReference type="Proteomes" id="UP000236604"/>
    </source>
</evidence>
<comment type="similarity">
    <text evidence="1">Belongs to the HicA mRNA interferase family.</text>
</comment>
<evidence type="ECO:0000256" key="6">
    <source>
        <dbReference type="ARBA" id="ARBA00022884"/>
    </source>
</evidence>
<sequence length="83" mass="9807">MSKIPRNISGKELADLLRKYNYKILRKTGSHLRLNSEYMGYSHNITIPDHKFLKIGTLNNILRDVSEYLKITKEQLVEEIFKK</sequence>